<dbReference type="Gene3D" id="3.40.630.30">
    <property type="match status" value="1"/>
</dbReference>
<gene>
    <name evidence="2" type="ORF">Mame_02772</name>
</gene>
<dbReference type="InterPro" id="IPR000182">
    <property type="entry name" value="GNAT_dom"/>
</dbReference>
<keyword evidence="2" id="KW-0012">Acyltransferase</keyword>
<dbReference type="STRING" id="1122214.Mame_02772"/>
<dbReference type="InterPro" id="IPR016181">
    <property type="entry name" value="Acyl_CoA_acyltransferase"/>
</dbReference>
<evidence type="ECO:0000313" key="3">
    <source>
        <dbReference type="Proteomes" id="UP000191135"/>
    </source>
</evidence>
<dbReference type="SUPFAM" id="SSF55729">
    <property type="entry name" value="Acyl-CoA N-acyltransferases (Nat)"/>
    <property type="match status" value="1"/>
</dbReference>
<sequence>MALTVDIARLDALTPGELHDLLRLRIDVFVVEQNCPYPEIDGKDPEALHLRLLDDGRLAAYARIFAAGETAGEARIGRVVVAPGYRGQRLGERVMREAIAACGKLSPGAVIAISAQAHLQRFYGGLGFSVTSAEYLEDGIPHVDMIRAAERIAS</sequence>
<dbReference type="CDD" id="cd04301">
    <property type="entry name" value="NAT_SF"/>
    <property type="match status" value="1"/>
</dbReference>
<keyword evidence="3" id="KW-1185">Reference proteome</keyword>
<dbReference type="OrthoDB" id="9796171at2"/>
<name>A0A1U9Z323_9HYPH</name>
<dbReference type="GO" id="GO:0016747">
    <property type="term" value="F:acyltransferase activity, transferring groups other than amino-acyl groups"/>
    <property type="evidence" value="ECO:0007669"/>
    <property type="project" value="InterPro"/>
</dbReference>
<dbReference type="RefSeq" id="WP_018063086.1">
    <property type="nucleotide sequence ID" value="NZ_AQWH01000002.1"/>
</dbReference>
<proteinExistence type="predicted"/>
<keyword evidence="2" id="KW-0808">Transferase</keyword>
<dbReference type="Proteomes" id="UP000191135">
    <property type="component" value="Chromosome"/>
</dbReference>
<evidence type="ECO:0000313" key="2">
    <source>
        <dbReference type="EMBL" id="AQZ52097.1"/>
    </source>
</evidence>
<reference evidence="2 3" key="1">
    <citation type="submission" date="2017-03" db="EMBL/GenBank/DDBJ databases">
        <title>Foreign affairs: Plasmid Transfer between Roseobacters and Rhizobia.</title>
        <authorList>
            <person name="Bartling P."/>
            <person name="Bunk B."/>
            <person name="Overmann J."/>
            <person name="Brinkmann H."/>
            <person name="Petersen J."/>
        </authorList>
    </citation>
    <scope>NUCLEOTIDE SEQUENCE [LARGE SCALE GENOMIC DNA]</scope>
    <source>
        <strain evidence="2 3">MACL11</strain>
    </source>
</reference>
<organism evidence="2 3">
    <name type="scientific">Martelella mediterranea DSM 17316</name>
    <dbReference type="NCBI Taxonomy" id="1122214"/>
    <lineage>
        <taxon>Bacteria</taxon>
        <taxon>Pseudomonadati</taxon>
        <taxon>Pseudomonadota</taxon>
        <taxon>Alphaproteobacteria</taxon>
        <taxon>Hyphomicrobiales</taxon>
        <taxon>Aurantimonadaceae</taxon>
        <taxon>Martelella</taxon>
    </lineage>
</organism>
<dbReference type="PROSITE" id="PS51186">
    <property type="entry name" value="GNAT"/>
    <property type="match status" value="1"/>
</dbReference>
<dbReference type="EMBL" id="CP020330">
    <property type="protein sequence ID" value="AQZ52097.1"/>
    <property type="molecule type" value="Genomic_DNA"/>
</dbReference>
<dbReference type="AlphaFoldDB" id="A0A1U9Z323"/>
<feature type="domain" description="N-acetyltransferase" evidence="1">
    <location>
        <begin position="8"/>
        <end position="150"/>
    </location>
</feature>
<dbReference type="Pfam" id="PF13673">
    <property type="entry name" value="Acetyltransf_10"/>
    <property type="match status" value="1"/>
</dbReference>
<evidence type="ECO:0000259" key="1">
    <source>
        <dbReference type="PROSITE" id="PS51186"/>
    </source>
</evidence>
<dbReference type="KEGG" id="mmed:Mame_02772"/>
<protein>
    <submittedName>
        <fullName evidence="2">Putative acyltransferase</fullName>
    </submittedName>
</protein>
<dbReference type="eggNOG" id="COG2153">
    <property type="taxonomic scope" value="Bacteria"/>
</dbReference>
<accession>A0A1U9Z323</accession>